<name>H3BZ32_TETNG</name>
<proteinExistence type="predicted"/>
<evidence type="ECO:0000256" key="1">
    <source>
        <dbReference type="SAM" id="MobiDB-lite"/>
    </source>
</evidence>
<dbReference type="Proteomes" id="UP000007303">
    <property type="component" value="Unassembled WGS sequence"/>
</dbReference>
<dbReference type="AlphaFoldDB" id="H3BZ32"/>
<organism evidence="2 3">
    <name type="scientific">Tetraodon nigroviridis</name>
    <name type="common">Spotted green pufferfish</name>
    <name type="synonym">Chelonodon nigroviridis</name>
    <dbReference type="NCBI Taxonomy" id="99883"/>
    <lineage>
        <taxon>Eukaryota</taxon>
        <taxon>Metazoa</taxon>
        <taxon>Chordata</taxon>
        <taxon>Craniata</taxon>
        <taxon>Vertebrata</taxon>
        <taxon>Euteleostomi</taxon>
        <taxon>Actinopterygii</taxon>
        <taxon>Neopterygii</taxon>
        <taxon>Teleostei</taxon>
        <taxon>Neoteleostei</taxon>
        <taxon>Acanthomorphata</taxon>
        <taxon>Eupercaria</taxon>
        <taxon>Tetraodontiformes</taxon>
        <taxon>Tetradontoidea</taxon>
        <taxon>Tetraodontidae</taxon>
        <taxon>Tetraodon</taxon>
    </lineage>
</organism>
<keyword evidence="3" id="KW-1185">Reference proteome</keyword>
<dbReference type="HOGENOM" id="CLU_1758251_0_0_1"/>
<accession>H3BZ32</accession>
<evidence type="ECO:0000313" key="2">
    <source>
        <dbReference type="Ensembl" id="ENSTNIP00000001248.1"/>
    </source>
</evidence>
<feature type="region of interest" description="Disordered" evidence="1">
    <location>
        <begin position="104"/>
        <end position="124"/>
    </location>
</feature>
<evidence type="ECO:0000313" key="3">
    <source>
        <dbReference type="Proteomes" id="UP000007303"/>
    </source>
</evidence>
<feature type="compositionally biased region" description="Low complexity" evidence="1">
    <location>
        <begin position="104"/>
        <end position="122"/>
    </location>
</feature>
<dbReference type="InParanoid" id="H3BZ32"/>
<reference evidence="2" key="2">
    <citation type="submission" date="2025-08" db="UniProtKB">
        <authorList>
            <consortium name="Ensembl"/>
        </authorList>
    </citation>
    <scope>IDENTIFICATION</scope>
</reference>
<reference evidence="2" key="3">
    <citation type="submission" date="2025-09" db="UniProtKB">
        <authorList>
            <consortium name="Ensembl"/>
        </authorList>
    </citation>
    <scope>IDENTIFICATION</scope>
</reference>
<dbReference type="Ensembl" id="ENSTNIT00000003902.1">
    <property type="protein sequence ID" value="ENSTNIP00000001248.1"/>
    <property type="gene ID" value="ENSTNIG00000000759.1"/>
</dbReference>
<sequence>MENKNVLQLPAKSYHDQVDQNPKPMHHQCFNPTHTNVLQPNGFLLSGLLCSEQKPVNLRFFNSFTFCKTGNVPEPQPVEPLGLTVKEEPPLTRVSKMETIEIESAVSSGSSTQSNSSVSATVPDIDISTREAAEILLLLSRTGSTEPQ</sequence>
<protein>
    <submittedName>
        <fullName evidence="2">Uncharacterized protein</fullName>
    </submittedName>
</protein>
<reference evidence="3" key="1">
    <citation type="journal article" date="2004" name="Nature">
        <title>Genome duplication in the teleost fish Tetraodon nigroviridis reveals the early vertebrate proto-karyotype.</title>
        <authorList>
            <person name="Jaillon O."/>
            <person name="Aury J.-M."/>
            <person name="Brunet F."/>
            <person name="Petit J.-L."/>
            <person name="Stange-Thomann N."/>
            <person name="Mauceli E."/>
            <person name="Bouneau L."/>
            <person name="Fischer C."/>
            <person name="Ozouf-Costaz C."/>
            <person name="Bernot A."/>
            <person name="Nicaud S."/>
            <person name="Jaffe D."/>
            <person name="Fisher S."/>
            <person name="Lutfalla G."/>
            <person name="Dossat C."/>
            <person name="Segurens B."/>
            <person name="Dasilva C."/>
            <person name="Salanoubat M."/>
            <person name="Levy M."/>
            <person name="Boudet N."/>
            <person name="Castellano S."/>
            <person name="Anthouard V."/>
            <person name="Jubin C."/>
            <person name="Castelli V."/>
            <person name="Katinka M."/>
            <person name="Vacherie B."/>
            <person name="Biemont C."/>
            <person name="Skalli Z."/>
            <person name="Cattolico L."/>
            <person name="Poulain J."/>
            <person name="De Berardinis V."/>
            <person name="Cruaud C."/>
            <person name="Duprat S."/>
            <person name="Brottier P."/>
            <person name="Coutanceau J.-P."/>
            <person name="Gouzy J."/>
            <person name="Parra G."/>
            <person name="Lardier G."/>
            <person name="Chapple C."/>
            <person name="McKernan K.J."/>
            <person name="McEwan P."/>
            <person name="Bosak S."/>
            <person name="Kellis M."/>
            <person name="Volff J.-N."/>
            <person name="Guigo R."/>
            <person name="Zody M.C."/>
            <person name="Mesirov J."/>
            <person name="Lindblad-Toh K."/>
            <person name="Birren B."/>
            <person name="Nusbaum C."/>
            <person name="Kahn D."/>
            <person name="Robinson-Rechavi M."/>
            <person name="Laudet V."/>
            <person name="Schachter V."/>
            <person name="Quetier F."/>
            <person name="Saurin W."/>
            <person name="Scarpelli C."/>
            <person name="Wincker P."/>
            <person name="Lander E.S."/>
            <person name="Weissenbach J."/>
            <person name="Roest Crollius H."/>
        </authorList>
    </citation>
    <scope>NUCLEOTIDE SEQUENCE [LARGE SCALE GENOMIC DNA]</scope>
</reference>